<dbReference type="Proteomes" id="UP000682733">
    <property type="component" value="Unassembled WGS sequence"/>
</dbReference>
<organism evidence="2 3">
    <name type="scientific">Didymodactylos carnosus</name>
    <dbReference type="NCBI Taxonomy" id="1234261"/>
    <lineage>
        <taxon>Eukaryota</taxon>
        <taxon>Metazoa</taxon>
        <taxon>Spiralia</taxon>
        <taxon>Gnathifera</taxon>
        <taxon>Rotifera</taxon>
        <taxon>Eurotatoria</taxon>
        <taxon>Bdelloidea</taxon>
        <taxon>Philodinida</taxon>
        <taxon>Philodinidae</taxon>
        <taxon>Didymodactylos</taxon>
    </lineage>
</organism>
<evidence type="ECO:0000313" key="1">
    <source>
        <dbReference type="EMBL" id="CAF0861535.1"/>
    </source>
</evidence>
<gene>
    <name evidence="1" type="ORF">OVA965_LOCUS7660</name>
    <name evidence="2" type="ORF">TMI583_LOCUS7655</name>
</gene>
<evidence type="ECO:0000313" key="3">
    <source>
        <dbReference type="Proteomes" id="UP000682733"/>
    </source>
</evidence>
<protein>
    <submittedName>
        <fullName evidence="2">Uncharacterized protein</fullName>
    </submittedName>
</protein>
<comment type="caution">
    <text evidence="2">The sequence shown here is derived from an EMBL/GenBank/DDBJ whole genome shotgun (WGS) entry which is preliminary data.</text>
</comment>
<evidence type="ECO:0000313" key="2">
    <source>
        <dbReference type="EMBL" id="CAF3646350.1"/>
    </source>
</evidence>
<dbReference type="EMBL" id="CAJNOK010002471">
    <property type="protein sequence ID" value="CAF0861535.1"/>
    <property type="molecule type" value="Genomic_DNA"/>
</dbReference>
<dbReference type="EMBL" id="CAJOBA010002471">
    <property type="protein sequence ID" value="CAF3646350.1"/>
    <property type="molecule type" value="Genomic_DNA"/>
</dbReference>
<reference evidence="2" key="1">
    <citation type="submission" date="2021-02" db="EMBL/GenBank/DDBJ databases">
        <authorList>
            <person name="Nowell W R."/>
        </authorList>
    </citation>
    <scope>NUCLEOTIDE SEQUENCE</scope>
</reference>
<sequence length="145" mass="17023">MSLHIFKSNSTPKDPTNIERLHYIATGSSAEDLYLPFTTNIQSDIDRMFEFPNMIVIDREQLLPNQFETYRQLKLGILSLEYSNKKYPCYVKLYFYSSCDHMMKKYKQLLINPENKLQITESKIESNENSHLVALPHPLSVDKNE</sequence>
<dbReference type="AlphaFoldDB" id="A0A8S2HHU1"/>
<name>A0A8S2HHU1_9BILA</name>
<proteinExistence type="predicted"/>
<accession>A0A8S2HHU1</accession>
<dbReference type="Proteomes" id="UP000677228">
    <property type="component" value="Unassembled WGS sequence"/>
</dbReference>